<reference evidence="2 3" key="1">
    <citation type="journal article" date="2021" name="Sci. Rep.">
        <title>The genome of the diatom Chaetoceros tenuissimus carries an ancient integrated fragment of an extant virus.</title>
        <authorList>
            <person name="Hongo Y."/>
            <person name="Kimura K."/>
            <person name="Takaki Y."/>
            <person name="Yoshida Y."/>
            <person name="Baba S."/>
            <person name="Kobayashi G."/>
            <person name="Nagasaki K."/>
            <person name="Hano T."/>
            <person name="Tomaru Y."/>
        </authorList>
    </citation>
    <scope>NUCLEOTIDE SEQUENCE [LARGE SCALE GENOMIC DNA]</scope>
    <source>
        <strain evidence="2 3">NIES-3715</strain>
    </source>
</reference>
<sequence length="357" mass="38873">MSLTSYDPNLAQKAASEPAQLVPLEKIESCLSTLLSTPQGIEKLFTSQHRAFQNSTLESKQKGLSSSLPIQTAGQIPQPTLTAGKGAQVCIKTGYVKDGEMMVSKVAAGGGDDTGNTGVVFVFSQKTLRLQTVLCDEGLLTEVRTAAACAFASKLLLGKKVKDVTKIGIVGGGVQAVWQLRMLKSLNQNCRTVVVKTRSRQSAQAFMDRMKSSTYLPDREWEFEHYESVPDGGKGFRECQLIHTLTTSREPVLSSEDCNVGSEMDFLHITTVGADSPGKCELSHELIRKANSLYCDSKPQSMERGEFQAQEFHDKLVEIGSIEISPHEEAGGRFTIFDSSGLPLQDVEMANLISNML</sequence>
<comment type="caution">
    <text evidence="2">The sequence shown here is derived from an EMBL/GenBank/DDBJ whole genome shotgun (WGS) entry which is preliminary data.</text>
</comment>
<proteinExistence type="inferred from homology"/>
<dbReference type="SUPFAM" id="SSF51735">
    <property type="entry name" value="NAD(P)-binding Rossmann-fold domains"/>
    <property type="match status" value="1"/>
</dbReference>
<evidence type="ECO:0000256" key="1">
    <source>
        <dbReference type="ARBA" id="ARBA00008903"/>
    </source>
</evidence>
<evidence type="ECO:0008006" key="4">
    <source>
        <dbReference type="Google" id="ProtNLM"/>
    </source>
</evidence>
<keyword evidence="3" id="KW-1185">Reference proteome</keyword>
<dbReference type="PANTHER" id="PTHR13812">
    <property type="entry name" value="KETIMINE REDUCTASE MU-CRYSTALLIN"/>
    <property type="match status" value="1"/>
</dbReference>
<dbReference type="InterPro" id="IPR023401">
    <property type="entry name" value="ODC_N"/>
</dbReference>
<dbReference type="Pfam" id="PF02423">
    <property type="entry name" value="OCD_Mu_crystall"/>
    <property type="match status" value="1"/>
</dbReference>
<dbReference type="AlphaFoldDB" id="A0AAD3CYL9"/>
<dbReference type="EMBL" id="BLLK01000046">
    <property type="protein sequence ID" value="GFH53305.1"/>
    <property type="molecule type" value="Genomic_DNA"/>
</dbReference>
<dbReference type="Proteomes" id="UP001054902">
    <property type="component" value="Unassembled WGS sequence"/>
</dbReference>
<accession>A0AAD3CYL9</accession>
<evidence type="ECO:0000313" key="2">
    <source>
        <dbReference type="EMBL" id="GFH53305.1"/>
    </source>
</evidence>
<dbReference type="GO" id="GO:0005737">
    <property type="term" value="C:cytoplasm"/>
    <property type="evidence" value="ECO:0007669"/>
    <property type="project" value="TreeGrafter"/>
</dbReference>
<dbReference type="Gene3D" id="3.40.50.720">
    <property type="entry name" value="NAD(P)-binding Rossmann-like Domain"/>
    <property type="match status" value="1"/>
</dbReference>
<comment type="similarity">
    <text evidence="1">Belongs to the ornithine cyclodeaminase/mu-crystallin family.</text>
</comment>
<dbReference type="PANTHER" id="PTHR13812:SF19">
    <property type="entry name" value="KETIMINE REDUCTASE MU-CRYSTALLIN"/>
    <property type="match status" value="1"/>
</dbReference>
<dbReference type="InterPro" id="IPR003462">
    <property type="entry name" value="ODC_Mu_crystall"/>
</dbReference>
<name>A0AAD3CYL9_9STRA</name>
<organism evidence="2 3">
    <name type="scientific">Chaetoceros tenuissimus</name>
    <dbReference type="NCBI Taxonomy" id="426638"/>
    <lineage>
        <taxon>Eukaryota</taxon>
        <taxon>Sar</taxon>
        <taxon>Stramenopiles</taxon>
        <taxon>Ochrophyta</taxon>
        <taxon>Bacillariophyta</taxon>
        <taxon>Coscinodiscophyceae</taxon>
        <taxon>Chaetocerotophycidae</taxon>
        <taxon>Chaetocerotales</taxon>
        <taxon>Chaetocerotaceae</taxon>
        <taxon>Chaetoceros</taxon>
    </lineage>
</organism>
<dbReference type="Gene3D" id="3.30.1780.10">
    <property type="entry name" value="ornithine cyclodeaminase, domain 1"/>
    <property type="match status" value="1"/>
</dbReference>
<dbReference type="InterPro" id="IPR036291">
    <property type="entry name" value="NAD(P)-bd_dom_sf"/>
</dbReference>
<gene>
    <name evidence="2" type="ORF">CTEN210_09781</name>
</gene>
<evidence type="ECO:0000313" key="3">
    <source>
        <dbReference type="Proteomes" id="UP001054902"/>
    </source>
</evidence>
<protein>
    <recommendedName>
        <fullName evidence="4">Ornithine cyclodeaminase</fullName>
    </recommendedName>
</protein>